<dbReference type="RefSeq" id="WP_394844830.1">
    <property type="nucleotide sequence ID" value="NZ_CP089982.1"/>
</dbReference>
<protein>
    <submittedName>
        <fullName evidence="3">Class I SAM-dependent methyltransferase</fullName>
    </submittedName>
</protein>
<keyword evidence="4" id="KW-1185">Reference proteome</keyword>
<dbReference type="SUPFAM" id="SSF53335">
    <property type="entry name" value="S-adenosyl-L-methionine-dependent methyltransferases"/>
    <property type="match status" value="1"/>
</dbReference>
<evidence type="ECO:0000313" key="3">
    <source>
        <dbReference type="EMBL" id="WXA94228.1"/>
    </source>
</evidence>
<evidence type="ECO:0000256" key="1">
    <source>
        <dbReference type="ARBA" id="ARBA00022679"/>
    </source>
</evidence>
<dbReference type="GO" id="GO:0032259">
    <property type="term" value="P:methylation"/>
    <property type="evidence" value="ECO:0007669"/>
    <property type="project" value="UniProtKB-KW"/>
</dbReference>
<accession>A0ABZ2K6A6</accession>
<dbReference type="Gene3D" id="3.40.50.150">
    <property type="entry name" value="Vaccinia Virus protein VP39"/>
    <property type="match status" value="1"/>
</dbReference>
<dbReference type="GO" id="GO:0008168">
    <property type="term" value="F:methyltransferase activity"/>
    <property type="evidence" value="ECO:0007669"/>
    <property type="project" value="UniProtKB-KW"/>
</dbReference>
<proteinExistence type="predicted"/>
<keyword evidence="1" id="KW-0808">Transferase</keyword>
<gene>
    <name evidence="3" type="ORF">LZC95_48260</name>
</gene>
<name>A0ABZ2K6A6_9BACT</name>
<dbReference type="PANTHER" id="PTHR43861">
    <property type="entry name" value="TRANS-ACONITATE 2-METHYLTRANSFERASE-RELATED"/>
    <property type="match status" value="1"/>
</dbReference>
<dbReference type="Pfam" id="PF13649">
    <property type="entry name" value="Methyltransf_25"/>
    <property type="match status" value="1"/>
</dbReference>
<keyword evidence="3" id="KW-0489">Methyltransferase</keyword>
<dbReference type="PANTHER" id="PTHR43861:SF3">
    <property type="entry name" value="PUTATIVE (AFU_ORTHOLOGUE AFUA_2G14390)-RELATED"/>
    <property type="match status" value="1"/>
</dbReference>
<dbReference type="CDD" id="cd02440">
    <property type="entry name" value="AdoMet_MTases"/>
    <property type="match status" value="1"/>
</dbReference>
<sequence length="209" mass="22537">MSKPTYDQSFWERLWSKTLREHADKVAHRPPNAHLVREVVNLHPGRVLDAGCGHGTETLWLAAHGWHVTAVDFSASALAHGRSMAAAAGPTISERIVWVEGDLATWTAKPGEFDLVVCLYVHIAGSVEEMVQRMANAVAVGGTLFMVGHRPIDPATGAATAAAGQVQVSVERVVAALDPQRWQCLVAEERPRPITGTGVDAVIRARRSS</sequence>
<dbReference type="EMBL" id="CP089982">
    <property type="protein sequence ID" value="WXA94228.1"/>
    <property type="molecule type" value="Genomic_DNA"/>
</dbReference>
<feature type="domain" description="Methyltransferase" evidence="2">
    <location>
        <begin position="47"/>
        <end position="142"/>
    </location>
</feature>
<evidence type="ECO:0000313" key="4">
    <source>
        <dbReference type="Proteomes" id="UP001379533"/>
    </source>
</evidence>
<organism evidence="3 4">
    <name type="scientific">Pendulispora brunnea</name>
    <dbReference type="NCBI Taxonomy" id="2905690"/>
    <lineage>
        <taxon>Bacteria</taxon>
        <taxon>Pseudomonadati</taxon>
        <taxon>Myxococcota</taxon>
        <taxon>Myxococcia</taxon>
        <taxon>Myxococcales</taxon>
        <taxon>Sorangiineae</taxon>
        <taxon>Pendulisporaceae</taxon>
        <taxon>Pendulispora</taxon>
    </lineage>
</organism>
<evidence type="ECO:0000259" key="2">
    <source>
        <dbReference type="Pfam" id="PF13649"/>
    </source>
</evidence>
<dbReference type="InterPro" id="IPR041698">
    <property type="entry name" value="Methyltransf_25"/>
</dbReference>
<dbReference type="Proteomes" id="UP001379533">
    <property type="component" value="Chromosome"/>
</dbReference>
<reference evidence="3 4" key="1">
    <citation type="submission" date="2021-12" db="EMBL/GenBank/DDBJ databases">
        <title>Discovery of the Pendulisporaceae a myxobacterial family with distinct sporulation behavior and unique specialized metabolism.</title>
        <authorList>
            <person name="Garcia R."/>
            <person name="Popoff A."/>
            <person name="Bader C.D."/>
            <person name="Loehr J."/>
            <person name="Walesch S."/>
            <person name="Walt C."/>
            <person name="Boldt J."/>
            <person name="Bunk B."/>
            <person name="Haeckl F.J.F.P.J."/>
            <person name="Gunesch A.P."/>
            <person name="Birkelbach J."/>
            <person name="Nuebel U."/>
            <person name="Pietschmann T."/>
            <person name="Bach T."/>
            <person name="Mueller R."/>
        </authorList>
    </citation>
    <scope>NUCLEOTIDE SEQUENCE [LARGE SCALE GENOMIC DNA]</scope>
    <source>
        <strain evidence="3 4">MSr12523</strain>
    </source>
</reference>
<dbReference type="InterPro" id="IPR029063">
    <property type="entry name" value="SAM-dependent_MTases_sf"/>
</dbReference>